<dbReference type="EMBL" id="JAODUP010000573">
    <property type="protein sequence ID" value="KAK2147030.1"/>
    <property type="molecule type" value="Genomic_DNA"/>
</dbReference>
<accession>A0AAD9J721</accession>
<evidence type="ECO:0000259" key="14">
    <source>
        <dbReference type="PROSITE" id="PS50261"/>
    </source>
</evidence>
<dbReference type="SUPFAM" id="SSF111418">
    <property type="entry name" value="Hormone receptor domain"/>
    <property type="match status" value="1"/>
</dbReference>
<keyword evidence="6" id="KW-0297">G-protein coupled receptor</keyword>
<keyword evidence="5 12" id="KW-1133">Transmembrane helix</keyword>
<feature type="transmembrane region" description="Helical" evidence="12">
    <location>
        <begin position="378"/>
        <end position="396"/>
    </location>
</feature>
<evidence type="ECO:0000256" key="4">
    <source>
        <dbReference type="ARBA" id="ARBA00022692"/>
    </source>
</evidence>
<sequence length="614" mass="70922">MFDLNLPSQDEEHINKESQQQDCRDKVKDKTYLSCYLEIFFNNNDLDENPENLIRDINKTPDISSLRQICSSGKETRLYRRWRSCCQVGVKCSHLDMDLLSPAVNNDNPSRTYLFHGQWSEVADTSDVEQKQTDLKTELARPRRQVAKQVALTTAKNGPPKCRYWDGYVDVDTYKLTTCAHCYKYLFHEGTELMPYGTYLVSMNGTIFSHMTFIEPDVTNKTTIVQICKTLPTKTSCSQWLECCLEAEKCCRLQLADVPSTVIGYDQSRDCPVTWDGFACWERTKAGSSVQQSCPGYIPHAMPSSDAIKTCTQNGSWYRNLDTDKEWTNYTSCLQFEAFKVNIYVKLASNILSLLVLIPSIVIFVIFRSLRSQHRIRLHINLFSSFIFYALINILWELMVVYERLNKPTKDTLISRNTAGCKFLYVLTRYSRSTNFLWMFCEGLYLHRLIAKAFQPPRNLTPFYIIGWGFPWLSVGTYSVIRLFIKDERRALKATFILVPLFGIQLFIIIYRPPLGSNISVIYENISTVIVNSQGFFVALTFCLFNGEVHSTLKRFYTPHDAYGDTRKSRHVSVTTQPTEVYTEESPRPCRRNQDGRKKYIAMKPLSNRNGCLT</sequence>
<gene>
    <name evidence="15" type="ORF">LSH36_573g04024</name>
</gene>
<keyword evidence="16" id="KW-1185">Reference proteome</keyword>
<protein>
    <recommendedName>
        <fullName evidence="17">Calcitonin receptor</fullName>
    </recommendedName>
</protein>
<feature type="domain" description="G-protein coupled receptors family 2 profile 1" evidence="13">
    <location>
        <begin position="250"/>
        <end position="337"/>
    </location>
</feature>
<evidence type="ECO:0000256" key="7">
    <source>
        <dbReference type="ARBA" id="ARBA00023136"/>
    </source>
</evidence>
<comment type="similarity">
    <text evidence="2">Belongs to the G-protein coupled receptor 2 family.</text>
</comment>
<evidence type="ECO:0000256" key="1">
    <source>
        <dbReference type="ARBA" id="ARBA00004651"/>
    </source>
</evidence>
<dbReference type="Proteomes" id="UP001208570">
    <property type="component" value="Unassembled WGS sequence"/>
</dbReference>
<dbReference type="Pfam" id="PF00002">
    <property type="entry name" value="7tm_2"/>
    <property type="match status" value="1"/>
</dbReference>
<dbReference type="GO" id="GO:0008528">
    <property type="term" value="F:G protein-coupled peptide receptor activity"/>
    <property type="evidence" value="ECO:0007669"/>
    <property type="project" value="TreeGrafter"/>
</dbReference>
<evidence type="ECO:0000256" key="12">
    <source>
        <dbReference type="SAM" id="Phobius"/>
    </source>
</evidence>
<dbReference type="InterPro" id="IPR017981">
    <property type="entry name" value="GPCR_2-like_7TM"/>
</dbReference>
<dbReference type="GO" id="GO:0007166">
    <property type="term" value="P:cell surface receptor signaling pathway"/>
    <property type="evidence" value="ECO:0007669"/>
    <property type="project" value="InterPro"/>
</dbReference>
<feature type="transmembrane region" description="Helical" evidence="12">
    <location>
        <begin position="463"/>
        <end position="485"/>
    </location>
</feature>
<keyword evidence="7 12" id="KW-0472">Membrane</keyword>
<feature type="domain" description="G-protein coupled receptors family 2 profile 2" evidence="14">
    <location>
        <begin position="342"/>
        <end position="482"/>
    </location>
</feature>
<dbReference type="PROSITE" id="PS50261">
    <property type="entry name" value="G_PROTEIN_RECEP_F2_4"/>
    <property type="match status" value="1"/>
</dbReference>
<evidence type="ECO:0000256" key="6">
    <source>
        <dbReference type="ARBA" id="ARBA00023040"/>
    </source>
</evidence>
<dbReference type="Pfam" id="PF02793">
    <property type="entry name" value="HRM"/>
    <property type="match status" value="1"/>
</dbReference>
<evidence type="ECO:0000256" key="5">
    <source>
        <dbReference type="ARBA" id="ARBA00022989"/>
    </source>
</evidence>
<name>A0AAD9J721_9ANNE</name>
<comment type="subcellular location">
    <subcellularLocation>
        <location evidence="1">Cell membrane</location>
        <topology evidence="1">Multi-pass membrane protein</topology>
    </subcellularLocation>
</comment>
<evidence type="ECO:0000256" key="11">
    <source>
        <dbReference type="SAM" id="MobiDB-lite"/>
    </source>
</evidence>
<dbReference type="InterPro" id="IPR001879">
    <property type="entry name" value="GPCR_2_extracellular_dom"/>
</dbReference>
<dbReference type="PROSITE" id="PS00649">
    <property type="entry name" value="G_PROTEIN_RECEP_F2_1"/>
    <property type="match status" value="1"/>
</dbReference>
<organism evidence="15 16">
    <name type="scientific">Paralvinella palmiformis</name>
    <dbReference type="NCBI Taxonomy" id="53620"/>
    <lineage>
        <taxon>Eukaryota</taxon>
        <taxon>Metazoa</taxon>
        <taxon>Spiralia</taxon>
        <taxon>Lophotrochozoa</taxon>
        <taxon>Annelida</taxon>
        <taxon>Polychaeta</taxon>
        <taxon>Sedentaria</taxon>
        <taxon>Canalipalpata</taxon>
        <taxon>Terebellida</taxon>
        <taxon>Terebelliformia</taxon>
        <taxon>Alvinellidae</taxon>
        <taxon>Paralvinella</taxon>
    </lineage>
</organism>
<evidence type="ECO:0000256" key="2">
    <source>
        <dbReference type="ARBA" id="ARBA00005314"/>
    </source>
</evidence>
<evidence type="ECO:0000256" key="3">
    <source>
        <dbReference type="ARBA" id="ARBA00022475"/>
    </source>
</evidence>
<reference evidence="15" key="1">
    <citation type="journal article" date="2023" name="Mol. Biol. Evol.">
        <title>Third-Generation Sequencing Reveals the Adaptive Role of the Epigenome in Three Deep-Sea Polychaetes.</title>
        <authorList>
            <person name="Perez M."/>
            <person name="Aroh O."/>
            <person name="Sun Y."/>
            <person name="Lan Y."/>
            <person name="Juniper S.K."/>
            <person name="Young C.R."/>
            <person name="Angers B."/>
            <person name="Qian P.Y."/>
        </authorList>
    </citation>
    <scope>NUCLEOTIDE SEQUENCE</scope>
    <source>
        <strain evidence="15">P08H-3</strain>
    </source>
</reference>
<dbReference type="PANTHER" id="PTHR45620">
    <property type="entry name" value="PDF RECEPTOR-LIKE PROTEIN-RELATED"/>
    <property type="match status" value="1"/>
</dbReference>
<dbReference type="PRINTS" id="PR00249">
    <property type="entry name" value="GPCRSECRETIN"/>
</dbReference>
<dbReference type="InterPro" id="IPR050332">
    <property type="entry name" value="GPCR_2"/>
</dbReference>
<keyword evidence="8" id="KW-0675">Receptor</keyword>
<feature type="region of interest" description="Disordered" evidence="11">
    <location>
        <begin position="1"/>
        <end position="21"/>
    </location>
</feature>
<feature type="transmembrane region" description="Helical" evidence="12">
    <location>
        <begin position="492"/>
        <end position="511"/>
    </location>
</feature>
<evidence type="ECO:0000256" key="9">
    <source>
        <dbReference type="ARBA" id="ARBA00023180"/>
    </source>
</evidence>
<dbReference type="InterPro" id="IPR036445">
    <property type="entry name" value="GPCR_2_extracell_dom_sf"/>
</dbReference>
<proteinExistence type="inferred from homology"/>
<dbReference type="Gene3D" id="1.20.1070.10">
    <property type="entry name" value="Rhodopsin 7-helix transmembrane proteins"/>
    <property type="match status" value="2"/>
</dbReference>
<keyword evidence="9" id="KW-0325">Glycoprotein</keyword>
<dbReference type="SMART" id="SM00008">
    <property type="entry name" value="HormR"/>
    <property type="match status" value="1"/>
</dbReference>
<dbReference type="CDD" id="cd15041">
    <property type="entry name" value="7tmB1_hormone_R"/>
    <property type="match status" value="1"/>
</dbReference>
<keyword evidence="10" id="KW-0807">Transducer</keyword>
<evidence type="ECO:0000313" key="15">
    <source>
        <dbReference type="EMBL" id="KAK2147030.1"/>
    </source>
</evidence>
<evidence type="ECO:0000256" key="8">
    <source>
        <dbReference type="ARBA" id="ARBA00023170"/>
    </source>
</evidence>
<feature type="transmembrane region" description="Helical" evidence="12">
    <location>
        <begin position="526"/>
        <end position="545"/>
    </location>
</feature>
<dbReference type="GO" id="GO:0007188">
    <property type="term" value="P:adenylate cyclase-modulating G protein-coupled receptor signaling pathway"/>
    <property type="evidence" value="ECO:0007669"/>
    <property type="project" value="TreeGrafter"/>
</dbReference>
<comment type="caution">
    <text evidence="15">The sequence shown here is derived from an EMBL/GenBank/DDBJ whole genome shotgun (WGS) entry which is preliminary data.</text>
</comment>
<evidence type="ECO:0000256" key="10">
    <source>
        <dbReference type="ARBA" id="ARBA00023224"/>
    </source>
</evidence>
<evidence type="ECO:0008006" key="17">
    <source>
        <dbReference type="Google" id="ProtNLM"/>
    </source>
</evidence>
<dbReference type="PROSITE" id="PS50227">
    <property type="entry name" value="G_PROTEIN_RECEP_F2_3"/>
    <property type="match status" value="1"/>
</dbReference>
<keyword evidence="4 12" id="KW-0812">Transmembrane</keyword>
<dbReference type="InterPro" id="IPR017983">
    <property type="entry name" value="GPCR_2_secretin-like_CS"/>
</dbReference>
<feature type="transmembrane region" description="Helical" evidence="12">
    <location>
        <begin position="343"/>
        <end position="366"/>
    </location>
</feature>
<dbReference type="AlphaFoldDB" id="A0AAD9J721"/>
<dbReference type="Gene3D" id="4.10.1240.10">
    <property type="entry name" value="GPCR, family 2, extracellular hormone receptor domain"/>
    <property type="match status" value="1"/>
</dbReference>
<evidence type="ECO:0000313" key="16">
    <source>
        <dbReference type="Proteomes" id="UP001208570"/>
    </source>
</evidence>
<dbReference type="PANTHER" id="PTHR45620:SF42">
    <property type="entry name" value="G-PROTEIN COUPLED RECEPTOR SEB-2"/>
    <property type="match status" value="1"/>
</dbReference>
<keyword evidence="3" id="KW-1003">Cell membrane</keyword>
<dbReference type="InterPro" id="IPR000832">
    <property type="entry name" value="GPCR_2_secretin-like"/>
</dbReference>
<dbReference type="GO" id="GO:0005886">
    <property type="term" value="C:plasma membrane"/>
    <property type="evidence" value="ECO:0007669"/>
    <property type="project" value="UniProtKB-SubCell"/>
</dbReference>
<evidence type="ECO:0000259" key="13">
    <source>
        <dbReference type="PROSITE" id="PS50227"/>
    </source>
</evidence>